<keyword evidence="2" id="KW-1133">Transmembrane helix</keyword>
<dbReference type="SUPFAM" id="SSF58113">
    <property type="entry name" value="Apolipoprotein A-I"/>
    <property type="match status" value="1"/>
</dbReference>
<name>A0A3R8U0I2_9GAMM</name>
<dbReference type="NCBIfam" id="NF041794">
    <property type="entry name" value="1_anti-phage_ZorA1"/>
    <property type="match status" value="1"/>
</dbReference>
<gene>
    <name evidence="3" type="ORF">EGJ28_23075</name>
</gene>
<evidence type="ECO:0000313" key="4">
    <source>
        <dbReference type="Proteomes" id="UP000276506"/>
    </source>
</evidence>
<dbReference type="RefSeq" id="WP_125940471.1">
    <property type="nucleotide sequence ID" value="NZ_RHQL01000027.1"/>
</dbReference>
<comment type="caution">
    <text evidence="3">The sequence shown here is derived from an EMBL/GenBank/DDBJ whole genome shotgun (WGS) entry which is preliminary data.</text>
</comment>
<evidence type="ECO:0000256" key="2">
    <source>
        <dbReference type="SAM" id="Phobius"/>
    </source>
</evidence>
<organism evidence="3 4">
    <name type="scientific">Stutzerimonas xanthomarina</name>
    <dbReference type="NCBI Taxonomy" id="271420"/>
    <lineage>
        <taxon>Bacteria</taxon>
        <taxon>Pseudomonadati</taxon>
        <taxon>Pseudomonadota</taxon>
        <taxon>Gammaproteobacteria</taxon>
        <taxon>Pseudomonadales</taxon>
        <taxon>Pseudomonadaceae</taxon>
        <taxon>Stutzerimonas</taxon>
    </lineage>
</organism>
<feature type="coiled-coil region" evidence="1">
    <location>
        <begin position="649"/>
        <end position="676"/>
    </location>
</feature>
<keyword evidence="1" id="KW-0175">Coiled coil</keyword>
<dbReference type="InterPro" id="IPR049670">
    <property type="entry name" value="ZorA-like_t1"/>
</dbReference>
<dbReference type="Proteomes" id="UP000276506">
    <property type="component" value="Unassembled WGS sequence"/>
</dbReference>
<accession>A0A3R8U0I2</accession>
<evidence type="ECO:0000313" key="3">
    <source>
        <dbReference type="EMBL" id="RRV03848.1"/>
    </source>
</evidence>
<sequence length="731" mass="80186">MDYSKWLDLWDKATPEQLIAPVFVFSLVTVLCLWYLLRYFLRSFALSRRLKRLARQVRELKELQPAKRRSELEQLFHEHTLGHAWQEYAETLHDQFEVHEGEQRLLCSRATAGAGHFFTAQTVVETPLGTEFYKHLPGILTGIGIVGTFFGLMLGLQHFDPSTPEQVSSSVDQLLKDVLFAFLGSFFSIFASIGVTLTEKWRLGRCYKHLESLTESIDGLFDSGVGEEYLAELVKSSNESSIQTRQLKDSLVTDLREMLQNLVDTQVRENLKLADSLSASYRDSGQVLAEQIGGAIENSLKSPLEAIAGAVNTASGDQSNQVQSLLTDVLTAFMAKLESTFGQQFNGLHEMLGQSVAAMQSMQQGFNELVADMRSASEASSQNSAKMIAQLLADMQAGQNSMQAGMNEMLANLQTSIARIGSEGEGAGERMAKQLEKLFADSEARQQAMAENLQAFVESMQQSMGQGQQEAMAKIAGSVDVLGEQLGGLFKQLEQNRTQMEQASKTAQAELHRGTREMVGGLEEQVKTLLDAVADQQGAMQDSLKLLGAQTEQHLQSMQQGAEKMRLAAERFDSAGQSVSKAGEATAGVLGALQGTSGELVGASRELTSVVADYRNNREALNQTLAVIQGVVATTQGESAGRSQYLQDLKLQGERLQTLNREVNDYLEQISAVLGKGFNEFSEGVDRSLRLTLGSLDAELHKAMTSLAGGVEGVKESLEDFSDIMERVQRR</sequence>
<dbReference type="NCBIfam" id="NF033916">
    <property type="entry name" value="antiphage_ZorA_3"/>
    <property type="match status" value="1"/>
</dbReference>
<reference evidence="3 4" key="1">
    <citation type="submission" date="2018-10" db="EMBL/GenBank/DDBJ databases">
        <title>Transmission dynamics of multidrug resistant bacteria on intensive care unit surfaces.</title>
        <authorList>
            <person name="D'Souza A.W."/>
            <person name="Potter R.F."/>
            <person name="Wallace M."/>
            <person name="Shupe A."/>
            <person name="Patel S."/>
            <person name="Sun S."/>
            <person name="Gul D."/>
            <person name="Kwon J.H."/>
            <person name="Andleeb S."/>
            <person name="Burnham C.-A.D."/>
            <person name="Dantas G."/>
        </authorList>
    </citation>
    <scope>NUCLEOTIDE SEQUENCE [LARGE SCALE GENOMIC DNA]</scope>
    <source>
        <strain evidence="3 4">PX_177</strain>
    </source>
</reference>
<feature type="transmembrane region" description="Helical" evidence="2">
    <location>
        <begin position="139"/>
        <end position="159"/>
    </location>
</feature>
<proteinExistence type="predicted"/>
<evidence type="ECO:0000256" key="1">
    <source>
        <dbReference type="SAM" id="Coils"/>
    </source>
</evidence>
<keyword evidence="2" id="KW-0812">Transmembrane</keyword>
<dbReference type="AlphaFoldDB" id="A0A3R8U0I2"/>
<feature type="transmembrane region" description="Helical" evidence="2">
    <location>
        <begin position="179"/>
        <end position="198"/>
    </location>
</feature>
<protein>
    <recommendedName>
        <fullName evidence="5">Anti-phage defense ZorAB system ZorA</fullName>
    </recommendedName>
</protein>
<evidence type="ECO:0008006" key="5">
    <source>
        <dbReference type="Google" id="ProtNLM"/>
    </source>
</evidence>
<feature type="transmembrane region" description="Helical" evidence="2">
    <location>
        <begin position="20"/>
        <end position="41"/>
    </location>
</feature>
<keyword evidence="2" id="KW-0472">Membrane</keyword>
<dbReference type="EMBL" id="RHQL01000027">
    <property type="protein sequence ID" value="RRV03848.1"/>
    <property type="molecule type" value="Genomic_DNA"/>
</dbReference>